<gene>
    <name evidence="1" type="ORF">CA85_03860</name>
</gene>
<keyword evidence="2" id="KW-1185">Reference proteome</keyword>
<dbReference type="AlphaFoldDB" id="A0A5C5YJS2"/>
<dbReference type="Proteomes" id="UP000318053">
    <property type="component" value="Unassembled WGS sequence"/>
</dbReference>
<accession>A0A5C5YJS2</accession>
<comment type="caution">
    <text evidence="1">The sequence shown here is derived from an EMBL/GenBank/DDBJ whole genome shotgun (WGS) entry which is preliminary data.</text>
</comment>
<evidence type="ECO:0000313" key="1">
    <source>
        <dbReference type="EMBL" id="TWT75098.1"/>
    </source>
</evidence>
<evidence type="ECO:0000313" key="2">
    <source>
        <dbReference type="Proteomes" id="UP000318053"/>
    </source>
</evidence>
<proteinExistence type="predicted"/>
<reference evidence="1 2" key="1">
    <citation type="submission" date="2019-02" db="EMBL/GenBank/DDBJ databases">
        <title>Deep-cultivation of Planctomycetes and their phenomic and genomic characterization uncovers novel biology.</title>
        <authorList>
            <person name="Wiegand S."/>
            <person name="Jogler M."/>
            <person name="Boedeker C."/>
            <person name="Pinto D."/>
            <person name="Vollmers J."/>
            <person name="Rivas-Marin E."/>
            <person name="Kohn T."/>
            <person name="Peeters S.H."/>
            <person name="Heuer A."/>
            <person name="Rast P."/>
            <person name="Oberbeckmann S."/>
            <person name="Bunk B."/>
            <person name="Jeske O."/>
            <person name="Meyerdierks A."/>
            <person name="Storesund J.E."/>
            <person name="Kallscheuer N."/>
            <person name="Luecker S."/>
            <person name="Lage O.M."/>
            <person name="Pohl T."/>
            <person name="Merkel B.J."/>
            <person name="Hornburger P."/>
            <person name="Mueller R.-W."/>
            <person name="Bruemmer F."/>
            <person name="Labrenz M."/>
            <person name="Spormann A.M."/>
            <person name="Op Den Camp H."/>
            <person name="Overmann J."/>
            <person name="Amann R."/>
            <person name="Jetten M.S.M."/>
            <person name="Mascher T."/>
            <person name="Medema M.H."/>
            <person name="Devos D.P."/>
            <person name="Kaster A.-K."/>
            <person name="Ovreas L."/>
            <person name="Rohde M."/>
            <person name="Galperin M.Y."/>
            <person name="Jogler C."/>
        </authorList>
    </citation>
    <scope>NUCLEOTIDE SEQUENCE [LARGE SCALE GENOMIC DNA]</scope>
    <source>
        <strain evidence="1 2">CA85</strain>
    </source>
</reference>
<sequence length="93" mass="10286">MAPHRWDAAWLIVYNGSGNVCYNDETITVSNAQELADSIALLTQNPPTWGGLRKVWNQIAGAGEFASEYTHGRTRQLEELLPNRVESNQTGGK</sequence>
<dbReference type="EMBL" id="SJPK01000001">
    <property type="protein sequence ID" value="TWT75098.1"/>
    <property type="molecule type" value="Genomic_DNA"/>
</dbReference>
<protein>
    <submittedName>
        <fullName evidence="1">Uncharacterized protein</fullName>
    </submittedName>
</protein>
<name>A0A5C5YJS2_9BACT</name>
<organism evidence="1 2">
    <name type="scientific">Allorhodopirellula solitaria</name>
    <dbReference type="NCBI Taxonomy" id="2527987"/>
    <lineage>
        <taxon>Bacteria</taxon>
        <taxon>Pseudomonadati</taxon>
        <taxon>Planctomycetota</taxon>
        <taxon>Planctomycetia</taxon>
        <taxon>Pirellulales</taxon>
        <taxon>Pirellulaceae</taxon>
        <taxon>Allorhodopirellula</taxon>
    </lineage>
</organism>